<dbReference type="Pfam" id="PF04170">
    <property type="entry name" value="NlpE"/>
    <property type="match status" value="1"/>
</dbReference>
<feature type="signal peptide" evidence="1">
    <location>
        <begin position="1"/>
        <end position="21"/>
    </location>
</feature>
<evidence type="ECO:0000313" key="3">
    <source>
        <dbReference type="Proteomes" id="UP000236725"/>
    </source>
</evidence>
<organism evidence="2 3">
    <name type="scientific">Parabacteroides chinchillae</name>
    <dbReference type="NCBI Taxonomy" id="871327"/>
    <lineage>
        <taxon>Bacteria</taxon>
        <taxon>Pseudomonadati</taxon>
        <taxon>Bacteroidota</taxon>
        <taxon>Bacteroidia</taxon>
        <taxon>Bacteroidales</taxon>
        <taxon>Tannerellaceae</taxon>
        <taxon>Parabacteroides</taxon>
    </lineage>
</organism>
<dbReference type="EMBL" id="FNVS01000014">
    <property type="protein sequence ID" value="SEG08780.1"/>
    <property type="molecule type" value="Genomic_DNA"/>
</dbReference>
<dbReference type="Proteomes" id="UP000236725">
    <property type="component" value="Unassembled WGS sequence"/>
</dbReference>
<dbReference type="AlphaFoldDB" id="A0A8G2BXS1"/>
<feature type="chain" id="PRO_5034345978" evidence="1">
    <location>
        <begin position="22"/>
        <end position="142"/>
    </location>
</feature>
<proteinExistence type="predicted"/>
<protein>
    <submittedName>
        <fullName evidence="2">NlpE N-terminal domain-containing protein</fullName>
    </submittedName>
</protein>
<dbReference type="RefSeq" id="WP_099463592.1">
    <property type="nucleotide sequence ID" value="NZ_FNVS01000014.1"/>
</dbReference>
<reference evidence="2 3" key="1">
    <citation type="submission" date="2016-10" db="EMBL/GenBank/DDBJ databases">
        <authorList>
            <person name="Varghese N."/>
            <person name="Submissions S."/>
        </authorList>
    </citation>
    <scope>NUCLEOTIDE SEQUENCE [LARGE SCALE GENOMIC DNA]</scope>
    <source>
        <strain evidence="2 3">DSM 29073</strain>
    </source>
</reference>
<comment type="caution">
    <text evidence="2">The sequence shown here is derived from an EMBL/GenBank/DDBJ whole genome shotgun (WGS) entry which is preliminary data.</text>
</comment>
<sequence length="142" mass="15887">MKKIVVLLCSCFLMTACVNSSKTNKEEKKSETVADMHNAENSLDVDGVYTGTFPAADCPGIETTLTLNKDNTFTLHSVYIDRKDGTFDDKGTYTLDKNLLTLKVDGDSDQYYKVGENKLFRLDSDKKEITGPLAEHYILTKE</sequence>
<dbReference type="PROSITE" id="PS51257">
    <property type="entry name" value="PROKAR_LIPOPROTEIN"/>
    <property type="match status" value="1"/>
</dbReference>
<keyword evidence="3" id="KW-1185">Reference proteome</keyword>
<keyword evidence="1" id="KW-0732">Signal</keyword>
<evidence type="ECO:0000313" key="2">
    <source>
        <dbReference type="EMBL" id="SEG08780.1"/>
    </source>
</evidence>
<dbReference type="InterPro" id="IPR007298">
    <property type="entry name" value="Cu-R_lipoprotein_NlpE"/>
</dbReference>
<gene>
    <name evidence="2" type="ORF">SAMN05444001_11491</name>
</gene>
<name>A0A8G2BXS1_9BACT</name>
<evidence type="ECO:0000256" key="1">
    <source>
        <dbReference type="SAM" id="SignalP"/>
    </source>
</evidence>
<accession>A0A8G2BXS1</accession>
<dbReference type="Gene3D" id="2.40.128.640">
    <property type="match status" value="1"/>
</dbReference>